<keyword evidence="3 7" id="KW-0479">Metal-binding</keyword>
<evidence type="ECO:0000313" key="11">
    <source>
        <dbReference type="Proteomes" id="UP000597762"/>
    </source>
</evidence>
<keyword evidence="10" id="KW-0012">Acyltransferase</keyword>
<evidence type="ECO:0000256" key="5">
    <source>
        <dbReference type="ARBA" id="ARBA00023027"/>
    </source>
</evidence>
<evidence type="ECO:0000313" key="10">
    <source>
        <dbReference type="EMBL" id="CAE1300063.1"/>
    </source>
</evidence>
<protein>
    <recommendedName>
        <fullName evidence="1">protein acetyllysine N-acetyltransferase</fullName>
        <ecNumber evidence="1">2.3.1.286</ecNumber>
    </recommendedName>
</protein>
<sequence length="481" mass="54286">MGLVAINDENFHRIAAIGVEQEFKKVFNDKFYELLGVASLQLKPDAIPAVMANRRVSVLHHKRRSGFLLTTLPRWIKDSSSLSAPLCLSIMLPGYLPMKTRADVDSQKHSIQMRKLSESTTAGIPDFRGPNGVWTLEQRGEEPKVDITFDSAKPTLTHMALVALERQGFLQFLISQNIDGLHLKSGFPRNRLAELHGNMFVEECDKCCVQYIGEFAVSTMGLKFTGDKCTHSKPRGICRGKLIDTILDWEDNLPDDDLEHANKETKKSDLSVCLGTSLQINPSGRIPALTKRNGGKLVIVNLQPTQLERQCDLHIYAYVDRVMKRLCELLHVNIPEFTSFSFCLKSINTQPYEKIPKMFFKDRKPYIKPKLQENKDDNGNETQDFDAKPCLRSEKSDKDSLSRVKLENHRERQCSCQGAGSEQPSGSYCSKCDAPVPRVRKYPKRAASDLSGGYRAQLSSSDSDSDDDNFKIGNYFKKRCL</sequence>
<feature type="region of interest" description="Disordered" evidence="8">
    <location>
        <begin position="370"/>
        <end position="404"/>
    </location>
</feature>
<dbReference type="AlphaFoldDB" id="A0A812DKT9"/>
<dbReference type="InterPro" id="IPR003000">
    <property type="entry name" value="Sirtuin"/>
</dbReference>
<feature type="compositionally biased region" description="Basic and acidic residues" evidence="8">
    <location>
        <begin position="385"/>
        <end position="404"/>
    </location>
</feature>
<dbReference type="Gene3D" id="3.40.50.1220">
    <property type="entry name" value="TPP-binding domain"/>
    <property type="match status" value="1"/>
</dbReference>
<dbReference type="InterPro" id="IPR026590">
    <property type="entry name" value="Ssirtuin_cat_dom"/>
</dbReference>
<feature type="binding site" evidence="7">
    <location>
        <position position="229"/>
    </location>
    <ligand>
        <name>Zn(2+)</name>
        <dbReference type="ChEBI" id="CHEBI:29105"/>
    </ligand>
</feature>
<evidence type="ECO:0000256" key="7">
    <source>
        <dbReference type="PROSITE-ProRule" id="PRU00236"/>
    </source>
</evidence>
<feature type="binding site" evidence="7">
    <location>
        <position position="204"/>
    </location>
    <ligand>
        <name>Zn(2+)</name>
        <dbReference type="ChEBI" id="CHEBI:29105"/>
    </ligand>
</feature>
<keyword evidence="4 7" id="KW-0862">Zinc</keyword>
<dbReference type="SUPFAM" id="SSF52467">
    <property type="entry name" value="DHS-like NAD/FAD-binding domain"/>
    <property type="match status" value="1"/>
</dbReference>
<dbReference type="EMBL" id="CAHIKZ030003422">
    <property type="protein sequence ID" value="CAE1300063.1"/>
    <property type="molecule type" value="Genomic_DNA"/>
</dbReference>
<dbReference type="GO" id="GO:0046872">
    <property type="term" value="F:metal ion binding"/>
    <property type="evidence" value="ECO:0007669"/>
    <property type="project" value="UniProtKB-KW"/>
</dbReference>
<dbReference type="GO" id="GO:0005634">
    <property type="term" value="C:nucleus"/>
    <property type="evidence" value="ECO:0007669"/>
    <property type="project" value="TreeGrafter"/>
</dbReference>
<dbReference type="OrthoDB" id="2919105at2759"/>
<dbReference type="GO" id="GO:0003714">
    <property type="term" value="F:transcription corepressor activity"/>
    <property type="evidence" value="ECO:0007669"/>
    <property type="project" value="TreeGrafter"/>
</dbReference>
<feature type="active site" description="Proton acceptor" evidence="7">
    <location>
        <position position="196"/>
    </location>
</feature>
<dbReference type="PROSITE" id="PS50305">
    <property type="entry name" value="SIRTUIN"/>
    <property type="match status" value="1"/>
</dbReference>
<dbReference type="Pfam" id="PF02146">
    <property type="entry name" value="SIR2"/>
    <property type="match status" value="1"/>
</dbReference>
<dbReference type="InterPro" id="IPR050134">
    <property type="entry name" value="NAD-dep_sirtuin_deacylases"/>
</dbReference>
<comment type="caution">
    <text evidence="10">The sequence shown here is derived from an EMBL/GenBank/DDBJ whole genome shotgun (WGS) entry which is preliminary data.</text>
</comment>
<keyword evidence="11" id="KW-1185">Reference proteome</keyword>
<feature type="region of interest" description="Disordered" evidence="8">
    <location>
        <begin position="443"/>
        <end position="469"/>
    </location>
</feature>
<feature type="binding site" evidence="7">
    <location>
        <position position="207"/>
    </location>
    <ligand>
        <name>Zn(2+)</name>
        <dbReference type="ChEBI" id="CHEBI:29105"/>
    </ligand>
</feature>
<dbReference type="PANTHER" id="PTHR11085">
    <property type="entry name" value="NAD-DEPENDENT PROTEIN DEACYLASE SIRTUIN-5, MITOCHONDRIAL-RELATED"/>
    <property type="match status" value="1"/>
</dbReference>
<evidence type="ECO:0000256" key="2">
    <source>
        <dbReference type="ARBA" id="ARBA00022679"/>
    </source>
</evidence>
<organism evidence="10 11">
    <name type="scientific">Acanthosepion pharaonis</name>
    <name type="common">Pharaoh cuttlefish</name>
    <name type="synonym">Sepia pharaonis</name>
    <dbReference type="NCBI Taxonomy" id="158019"/>
    <lineage>
        <taxon>Eukaryota</taxon>
        <taxon>Metazoa</taxon>
        <taxon>Spiralia</taxon>
        <taxon>Lophotrochozoa</taxon>
        <taxon>Mollusca</taxon>
        <taxon>Cephalopoda</taxon>
        <taxon>Coleoidea</taxon>
        <taxon>Decapodiformes</taxon>
        <taxon>Sepiida</taxon>
        <taxon>Sepiina</taxon>
        <taxon>Sepiidae</taxon>
        <taxon>Acanthosepion</taxon>
    </lineage>
</organism>
<gene>
    <name evidence="10" type="ORF">SPHA_53594</name>
</gene>
<evidence type="ECO:0000259" key="9">
    <source>
        <dbReference type="PROSITE" id="PS50305"/>
    </source>
</evidence>
<dbReference type="GO" id="GO:0046969">
    <property type="term" value="F:histone H3K9 deacetylase activity, NAD-dependent"/>
    <property type="evidence" value="ECO:0007669"/>
    <property type="project" value="TreeGrafter"/>
</dbReference>
<name>A0A812DKT9_ACAPH</name>
<dbReference type="PANTHER" id="PTHR11085:SF12">
    <property type="entry name" value="NAD-DEPENDENT PROTEIN DEACYLASE SIRTUIN-6"/>
    <property type="match status" value="1"/>
</dbReference>
<feature type="domain" description="Deacetylase sirtuin-type" evidence="9">
    <location>
        <begin position="85"/>
        <end position="333"/>
    </location>
</feature>
<dbReference type="EC" id="2.3.1.286" evidence="1"/>
<accession>A0A812DKT9</accession>
<evidence type="ECO:0000256" key="4">
    <source>
        <dbReference type="ARBA" id="ARBA00022833"/>
    </source>
</evidence>
<dbReference type="GO" id="GO:0000122">
    <property type="term" value="P:negative regulation of transcription by RNA polymerase II"/>
    <property type="evidence" value="ECO:0007669"/>
    <property type="project" value="TreeGrafter"/>
</dbReference>
<dbReference type="InterPro" id="IPR029035">
    <property type="entry name" value="DHS-like_NAD/FAD-binding_dom"/>
</dbReference>
<comment type="similarity">
    <text evidence="6">Belongs to the sirtuin family. Class IV subfamily.</text>
</comment>
<dbReference type="Proteomes" id="UP000597762">
    <property type="component" value="Unassembled WGS sequence"/>
</dbReference>
<reference evidence="10" key="1">
    <citation type="submission" date="2021-01" db="EMBL/GenBank/DDBJ databases">
        <authorList>
            <person name="Li R."/>
            <person name="Bekaert M."/>
        </authorList>
    </citation>
    <scope>NUCLEOTIDE SEQUENCE</scope>
    <source>
        <strain evidence="10">Farmed</strain>
    </source>
</reference>
<evidence type="ECO:0000256" key="6">
    <source>
        <dbReference type="ARBA" id="ARBA00038170"/>
    </source>
</evidence>
<proteinExistence type="inferred from homology"/>
<keyword evidence="2 10" id="KW-0808">Transferase</keyword>
<feature type="binding site" evidence="7">
    <location>
        <position position="238"/>
    </location>
    <ligand>
        <name>Zn(2+)</name>
        <dbReference type="ChEBI" id="CHEBI:29105"/>
    </ligand>
</feature>
<dbReference type="FunFam" id="3.40.50.1220:FF:000038">
    <property type="entry name" value="NAD-dependent protein deacetylase sirtuin-6 isoform X2"/>
    <property type="match status" value="1"/>
</dbReference>
<dbReference type="Gene3D" id="2.20.28.200">
    <property type="match status" value="1"/>
</dbReference>
<keyword evidence="5" id="KW-0520">NAD</keyword>
<evidence type="ECO:0000256" key="8">
    <source>
        <dbReference type="SAM" id="MobiDB-lite"/>
    </source>
</evidence>
<dbReference type="GO" id="GO:0070403">
    <property type="term" value="F:NAD+ binding"/>
    <property type="evidence" value="ECO:0007669"/>
    <property type="project" value="InterPro"/>
</dbReference>
<evidence type="ECO:0000256" key="1">
    <source>
        <dbReference type="ARBA" id="ARBA00012928"/>
    </source>
</evidence>
<evidence type="ECO:0000256" key="3">
    <source>
        <dbReference type="ARBA" id="ARBA00022723"/>
    </source>
</evidence>